<dbReference type="InterPro" id="IPR018389">
    <property type="entry name" value="DctP_fam"/>
</dbReference>
<evidence type="ECO:0000313" key="7">
    <source>
        <dbReference type="EMBL" id="PJE28800.1"/>
    </source>
</evidence>
<feature type="chain" id="PRO_5012199647" evidence="6">
    <location>
        <begin position="27"/>
        <end position="339"/>
    </location>
</feature>
<comment type="subcellular location">
    <subcellularLocation>
        <location evidence="1">Periplasm</location>
    </subcellularLocation>
</comment>
<keyword evidence="3" id="KW-0813">Transport</keyword>
<keyword evidence="4 6" id="KW-0732">Signal</keyword>
<evidence type="ECO:0000313" key="8">
    <source>
        <dbReference type="EMBL" id="SNY48205.1"/>
    </source>
</evidence>
<dbReference type="PANTHER" id="PTHR33376:SF7">
    <property type="entry name" value="C4-DICARBOXYLATE-BINDING PROTEIN DCTB"/>
    <property type="match status" value="1"/>
</dbReference>
<proteinExistence type="inferred from homology"/>
<dbReference type="GO" id="GO:0042597">
    <property type="term" value="C:periplasmic space"/>
    <property type="evidence" value="ECO:0007669"/>
    <property type="project" value="UniProtKB-SubCell"/>
</dbReference>
<evidence type="ECO:0000256" key="4">
    <source>
        <dbReference type="ARBA" id="ARBA00022729"/>
    </source>
</evidence>
<feature type="signal peptide" evidence="6">
    <location>
        <begin position="1"/>
        <end position="26"/>
    </location>
</feature>
<dbReference type="SUPFAM" id="SSF53850">
    <property type="entry name" value="Periplasmic binding protein-like II"/>
    <property type="match status" value="1"/>
</dbReference>
<dbReference type="AlphaFoldDB" id="A0A285IJP6"/>
<comment type="similarity">
    <text evidence="2">Belongs to the bacterial solute-binding protein 7 family.</text>
</comment>
<evidence type="ECO:0000256" key="5">
    <source>
        <dbReference type="ARBA" id="ARBA00022764"/>
    </source>
</evidence>
<dbReference type="EMBL" id="PGTD01000016">
    <property type="protein sequence ID" value="PJE28800.1"/>
    <property type="molecule type" value="Genomic_DNA"/>
</dbReference>
<dbReference type="PANTHER" id="PTHR33376">
    <property type="match status" value="1"/>
</dbReference>
<gene>
    <name evidence="7" type="ORF">CVM39_10065</name>
    <name evidence="8" type="ORF">SAMN06297129_1356</name>
</gene>
<dbReference type="RefSeq" id="WP_097145108.1">
    <property type="nucleotide sequence ID" value="NZ_OBEA01000002.1"/>
</dbReference>
<reference evidence="7 10" key="2">
    <citation type="journal article" date="2018" name="Int. J. Syst. Evol. Microbiol.">
        <title>Pseudooceanicola lipolyticus sp. nov., a marine alphaproteobacterium, reclassification of Oceanicola flagellatus as Pseudooceanicola flagellatus comb. nov. and emended description of the genus Pseudooceanicola.</title>
        <authorList>
            <person name="Huang M.-M."/>
            <person name="Guo L.-L."/>
            <person name="Wu Y.-H."/>
            <person name="Lai Q.-L."/>
            <person name="Shao Z.-Z."/>
            <person name="Wang C.-S."/>
            <person name="Wu M."/>
            <person name="Xu X.-W."/>
        </authorList>
    </citation>
    <scope>NUCLEOTIDE SEQUENCE [LARGE SCALE GENOMIC DNA]</scope>
    <source>
        <strain evidence="7 10">Ar-45</strain>
    </source>
</reference>
<evidence type="ECO:0000256" key="6">
    <source>
        <dbReference type="SAM" id="SignalP"/>
    </source>
</evidence>
<evidence type="ECO:0000256" key="1">
    <source>
        <dbReference type="ARBA" id="ARBA00004418"/>
    </source>
</evidence>
<organism evidence="8 9">
    <name type="scientific">Pseudooceanicola antarcticus</name>
    <dbReference type="NCBI Taxonomy" id="1247613"/>
    <lineage>
        <taxon>Bacteria</taxon>
        <taxon>Pseudomonadati</taxon>
        <taxon>Pseudomonadota</taxon>
        <taxon>Alphaproteobacteria</taxon>
        <taxon>Rhodobacterales</taxon>
        <taxon>Paracoccaceae</taxon>
        <taxon>Pseudooceanicola</taxon>
    </lineage>
</organism>
<sequence length="339" mass="35716">MKTFIKRTCTYVALLGAGLAAGAASAAELRLSVETPPGHLRNRTAEHWAELIEQKTEGSVTVSIFPAAQLYKSADAVRALASGALDMSIQANPTLSQFEPNLSVLSLPAFYGASGDDVLELLAGPVGDELWDMVGRLNIHVPEAGPFLYAPNNTAYTAGKQISSYEDLSGVKLATPPSPIVVNLLKALGAAPQATPRSEIVLQLSQGQIDGLGAVTDLTIMGGKLWEAGIDHVFVDNAGWGIYIPLISQRSLDKLSKAEQAAIEEAWAETVGWAGEQSAADRAEARSVNESHGITYTEATPEQIESMKATLLAAQADIVKSGGMDADFVERADAALNGM</sequence>
<keyword evidence="10" id="KW-1185">Reference proteome</keyword>
<reference evidence="8 9" key="1">
    <citation type="submission" date="2017-09" db="EMBL/GenBank/DDBJ databases">
        <authorList>
            <person name="Ehlers B."/>
            <person name="Leendertz F.H."/>
        </authorList>
    </citation>
    <scope>NUCLEOTIDE SEQUENCE [LARGE SCALE GENOMIC DNA]</scope>
    <source>
        <strain evidence="8 9">CGMCC 1.12662</strain>
    </source>
</reference>
<evidence type="ECO:0000313" key="9">
    <source>
        <dbReference type="Proteomes" id="UP000231655"/>
    </source>
</evidence>
<name>A0A285IJP6_9RHOB</name>
<dbReference type="OrthoDB" id="9803763at2"/>
<evidence type="ECO:0000313" key="10">
    <source>
        <dbReference type="Proteomes" id="UP000231702"/>
    </source>
</evidence>
<dbReference type="EMBL" id="OBEA01000002">
    <property type="protein sequence ID" value="SNY48205.1"/>
    <property type="molecule type" value="Genomic_DNA"/>
</dbReference>
<dbReference type="Gene3D" id="3.40.190.170">
    <property type="entry name" value="Bacterial extracellular solute-binding protein, family 7"/>
    <property type="match status" value="1"/>
</dbReference>
<evidence type="ECO:0000256" key="2">
    <source>
        <dbReference type="ARBA" id="ARBA00009023"/>
    </source>
</evidence>
<evidence type="ECO:0000256" key="3">
    <source>
        <dbReference type="ARBA" id="ARBA00022448"/>
    </source>
</evidence>
<dbReference type="NCBIfam" id="NF037995">
    <property type="entry name" value="TRAP_S1"/>
    <property type="match status" value="1"/>
</dbReference>
<dbReference type="Proteomes" id="UP000231702">
    <property type="component" value="Unassembled WGS sequence"/>
</dbReference>
<dbReference type="Proteomes" id="UP000231655">
    <property type="component" value="Unassembled WGS sequence"/>
</dbReference>
<dbReference type="GO" id="GO:0055085">
    <property type="term" value="P:transmembrane transport"/>
    <property type="evidence" value="ECO:0007669"/>
    <property type="project" value="InterPro"/>
</dbReference>
<keyword evidence="5" id="KW-0574">Periplasm</keyword>
<dbReference type="InterPro" id="IPR038404">
    <property type="entry name" value="TRAP_DctP_sf"/>
</dbReference>
<dbReference type="Pfam" id="PF03480">
    <property type="entry name" value="DctP"/>
    <property type="match status" value="1"/>
</dbReference>
<accession>A0A285IJP6</accession>
<protein>
    <submittedName>
        <fullName evidence="7">ABC transporter substrate-binding protein</fullName>
    </submittedName>
    <submittedName>
        <fullName evidence="8">TRAP-type C4-dicarboxylate transport system, substrate-binding protein</fullName>
    </submittedName>
</protein>